<proteinExistence type="predicted"/>
<evidence type="ECO:0000313" key="1">
    <source>
        <dbReference type="EMBL" id="KDQ53059.1"/>
    </source>
</evidence>
<evidence type="ECO:0008006" key="3">
    <source>
        <dbReference type="Google" id="ProtNLM"/>
    </source>
</evidence>
<dbReference type="EMBL" id="KL197736">
    <property type="protein sequence ID" value="KDQ53059.1"/>
    <property type="molecule type" value="Genomic_DNA"/>
</dbReference>
<organism evidence="1 2">
    <name type="scientific">Jaapia argillacea MUCL 33604</name>
    <dbReference type="NCBI Taxonomy" id="933084"/>
    <lineage>
        <taxon>Eukaryota</taxon>
        <taxon>Fungi</taxon>
        <taxon>Dikarya</taxon>
        <taxon>Basidiomycota</taxon>
        <taxon>Agaricomycotina</taxon>
        <taxon>Agaricomycetes</taxon>
        <taxon>Agaricomycetidae</taxon>
        <taxon>Jaapiales</taxon>
        <taxon>Jaapiaceae</taxon>
        <taxon>Jaapia</taxon>
    </lineage>
</organism>
<accession>A0A067PE73</accession>
<gene>
    <name evidence="1" type="ORF">JAAARDRAFT_444072</name>
</gene>
<dbReference type="STRING" id="933084.A0A067PE73"/>
<reference evidence="2" key="1">
    <citation type="journal article" date="2014" name="Proc. Natl. Acad. Sci. U.S.A.">
        <title>Extensive sampling of basidiomycete genomes demonstrates inadequacy of the white-rot/brown-rot paradigm for wood decay fungi.</title>
        <authorList>
            <person name="Riley R."/>
            <person name="Salamov A.A."/>
            <person name="Brown D.W."/>
            <person name="Nagy L.G."/>
            <person name="Floudas D."/>
            <person name="Held B.W."/>
            <person name="Levasseur A."/>
            <person name="Lombard V."/>
            <person name="Morin E."/>
            <person name="Otillar R."/>
            <person name="Lindquist E.A."/>
            <person name="Sun H."/>
            <person name="LaButti K.M."/>
            <person name="Schmutz J."/>
            <person name="Jabbour D."/>
            <person name="Luo H."/>
            <person name="Baker S.E."/>
            <person name="Pisabarro A.G."/>
            <person name="Walton J.D."/>
            <person name="Blanchette R.A."/>
            <person name="Henrissat B."/>
            <person name="Martin F."/>
            <person name="Cullen D."/>
            <person name="Hibbett D.S."/>
            <person name="Grigoriev I.V."/>
        </authorList>
    </citation>
    <scope>NUCLEOTIDE SEQUENCE [LARGE SCALE GENOMIC DNA]</scope>
    <source>
        <strain evidence="2">MUCL 33604</strain>
    </source>
</reference>
<keyword evidence="2" id="KW-1185">Reference proteome</keyword>
<name>A0A067PE73_9AGAM</name>
<sequence>MGMMRDDIQLCWRVALGRGCELGERCRFTRPRYPASLSSEPADIYLPSKFDLQNTPPFVVFPPASTSASEAPHWHPYPSTNPNITCTVFDSRGECRHGLKCRFLGAQVQLSTRTQARS</sequence>
<dbReference type="OrthoDB" id="259935at2759"/>
<dbReference type="AlphaFoldDB" id="A0A067PE73"/>
<dbReference type="InParanoid" id="A0A067PE73"/>
<evidence type="ECO:0000313" key="2">
    <source>
        <dbReference type="Proteomes" id="UP000027265"/>
    </source>
</evidence>
<protein>
    <recommendedName>
        <fullName evidence="3">C3H1-type domain-containing protein</fullName>
    </recommendedName>
</protein>
<dbReference type="HOGENOM" id="CLU_2073503_0_0_1"/>
<dbReference type="Proteomes" id="UP000027265">
    <property type="component" value="Unassembled WGS sequence"/>
</dbReference>